<dbReference type="AlphaFoldDB" id="A0A176VU27"/>
<organism evidence="1 2">
    <name type="scientific">Marchantia polymorpha subsp. ruderalis</name>
    <dbReference type="NCBI Taxonomy" id="1480154"/>
    <lineage>
        <taxon>Eukaryota</taxon>
        <taxon>Viridiplantae</taxon>
        <taxon>Streptophyta</taxon>
        <taxon>Embryophyta</taxon>
        <taxon>Marchantiophyta</taxon>
        <taxon>Marchantiopsida</taxon>
        <taxon>Marchantiidae</taxon>
        <taxon>Marchantiales</taxon>
        <taxon>Marchantiaceae</taxon>
        <taxon>Marchantia</taxon>
    </lineage>
</organism>
<accession>A0A176VU27</accession>
<protein>
    <submittedName>
        <fullName evidence="1">Uncharacterized protein</fullName>
    </submittedName>
</protein>
<dbReference type="EMBL" id="LVLJ01002730">
    <property type="protein sequence ID" value="OAE23923.1"/>
    <property type="molecule type" value="Genomic_DNA"/>
</dbReference>
<proteinExistence type="predicted"/>
<dbReference type="Proteomes" id="UP000077202">
    <property type="component" value="Unassembled WGS sequence"/>
</dbReference>
<gene>
    <name evidence="1" type="ORF">AXG93_1217s1350</name>
</gene>
<name>A0A176VU27_MARPO</name>
<comment type="caution">
    <text evidence="1">The sequence shown here is derived from an EMBL/GenBank/DDBJ whole genome shotgun (WGS) entry which is preliminary data.</text>
</comment>
<reference evidence="1" key="1">
    <citation type="submission" date="2016-03" db="EMBL/GenBank/DDBJ databases">
        <title>Mechanisms controlling the formation of the plant cell surface in tip-growing cells are functionally conserved among land plants.</title>
        <authorList>
            <person name="Honkanen S."/>
            <person name="Jones V.A."/>
            <person name="Morieri G."/>
            <person name="Champion C."/>
            <person name="Hetherington A.J."/>
            <person name="Kelly S."/>
            <person name="Saint-Marcoux D."/>
            <person name="Proust H."/>
            <person name="Prescott H."/>
            <person name="Dolan L."/>
        </authorList>
    </citation>
    <scope>NUCLEOTIDE SEQUENCE [LARGE SCALE GENOMIC DNA]</scope>
    <source>
        <tissue evidence="1">Whole gametophyte</tissue>
    </source>
</reference>
<keyword evidence="2" id="KW-1185">Reference proteome</keyword>
<sequence>MQVRLFSTANCLVATPSGKIGGISALRIPERSVLLPSTNLNDSSRRVERLSQNGHGDSPGIRDRHFDTPVMSDILFLVGTASRNRSDYVVETSARLPPRGLQARAVSMRQADAQFPGGWEYCGHDRSAPGSPLNVNDILTIVLSHLVHVNVPTNRPGGVSVCSF</sequence>
<evidence type="ECO:0000313" key="2">
    <source>
        <dbReference type="Proteomes" id="UP000077202"/>
    </source>
</evidence>
<evidence type="ECO:0000313" key="1">
    <source>
        <dbReference type="EMBL" id="OAE23923.1"/>
    </source>
</evidence>